<proteinExistence type="predicted"/>
<organism evidence="2">
    <name type="scientific">Hellea balneolensis</name>
    <dbReference type="NCBI Taxonomy" id="287478"/>
    <lineage>
        <taxon>Bacteria</taxon>
        <taxon>Pseudomonadati</taxon>
        <taxon>Pseudomonadota</taxon>
        <taxon>Alphaproteobacteria</taxon>
        <taxon>Maricaulales</taxon>
        <taxon>Robiginitomaculaceae</taxon>
        <taxon>Hellea</taxon>
    </lineage>
</organism>
<comment type="caution">
    <text evidence="2">The sequence shown here is derived from an EMBL/GenBank/DDBJ whole genome shotgun (WGS) entry which is preliminary data.</text>
</comment>
<dbReference type="Pfam" id="PF13356">
    <property type="entry name" value="Arm-DNA-bind_3"/>
    <property type="match status" value="1"/>
</dbReference>
<sequence length="79" mass="8680">MGVLNKLTARKISGNLKPGRHSDGGGLYLTVSKTHAKSWVFMWKREGRRREIGLGSFISVPLASARQKAGRCREVIAEG</sequence>
<reference evidence="2" key="1">
    <citation type="journal article" date="2020" name="mSystems">
        <title>Genome- and Community-Level Interaction Insights into Carbon Utilization and Element Cycling Functions of Hydrothermarchaeota in Hydrothermal Sediment.</title>
        <authorList>
            <person name="Zhou Z."/>
            <person name="Liu Y."/>
            <person name="Xu W."/>
            <person name="Pan J."/>
            <person name="Luo Z.H."/>
            <person name="Li M."/>
        </authorList>
    </citation>
    <scope>NUCLEOTIDE SEQUENCE [LARGE SCALE GENOMIC DNA]</scope>
    <source>
        <strain evidence="2">HyVt-489</strain>
    </source>
</reference>
<name>A0A7C3C3E7_9PROT</name>
<dbReference type="InterPro" id="IPR025166">
    <property type="entry name" value="Integrase_DNA_bind_dom"/>
</dbReference>
<feature type="non-terminal residue" evidence="2">
    <location>
        <position position="79"/>
    </location>
</feature>
<gene>
    <name evidence="2" type="ORF">ENJ46_00350</name>
</gene>
<dbReference type="EMBL" id="DRMN01000025">
    <property type="protein sequence ID" value="HFB54344.1"/>
    <property type="molecule type" value="Genomic_DNA"/>
</dbReference>
<dbReference type="AlphaFoldDB" id="A0A7C3C3E7"/>
<evidence type="ECO:0000259" key="1">
    <source>
        <dbReference type="Pfam" id="PF13356"/>
    </source>
</evidence>
<protein>
    <submittedName>
        <fullName evidence="2">DUF4102 domain-containing protein</fullName>
    </submittedName>
</protein>
<dbReference type="InterPro" id="IPR038488">
    <property type="entry name" value="Integrase_DNA-bd_sf"/>
</dbReference>
<dbReference type="Gene3D" id="3.30.160.390">
    <property type="entry name" value="Integrase, DNA-binding domain"/>
    <property type="match status" value="1"/>
</dbReference>
<evidence type="ECO:0000313" key="2">
    <source>
        <dbReference type="EMBL" id="HFB54344.1"/>
    </source>
</evidence>
<accession>A0A7C3C3E7</accession>
<dbReference type="Proteomes" id="UP000886042">
    <property type="component" value="Unassembled WGS sequence"/>
</dbReference>
<feature type="domain" description="Integrase DNA-binding" evidence="1">
    <location>
        <begin position="7"/>
        <end position="79"/>
    </location>
</feature>